<name>A0A4Q9HPZ8_STRKA</name>
<dbReference type="Proteomes" id="UP000292452">
    <property type="component" value="Unassembled WGS sequence"/>
</dbReference>
<evidence type="ECO:0000256" key="1">
    <source>
        <dbReference type="SAM" id="MobiDB-lite"/>
    </source>
</evidence>
<evidence type="ECO:0000313" key="2">
    <source>
        <dbReference type="EMBL" id="TBO56765.1"/>
    </source>
</evidence>
<evidence type="ECO:0000313" key="3">
    <source>
        <dbReference type="Proteomes" id="UP000292452"/>
    </source>
</evidence>
<dbReference type="RefSeq" id="WP_131125088.1">
    <property type="nucleotide sequence ID" value="NZ_SIXH01000296.1"/>
</dbReference>
<dbReference type="AlphaFoldDB" id="A0A4Q9HPZ8"/>
<sequence>MNRFDFMSSDDIKAEAGRLASETDQDTPQIITDAVHPAPHAQHGPELHHTPLAPITLRWGTDA</sequence>
<accession>A0A4Q9HPZ8</accession>
<proteinExistence type="predicted"/>
<protein>
    <submittedName>
        <fullName evidence="2">Uncharacterized protein</fullName>
    </submittedName>
</protein>
<feature type="region of interest" description="Disordered" evidence="1">
    <location>
        <begin position="1"/>
        <end position="63"/>
    </location>
</feature>
<comment type="caution">
    <text evidence="2">The sequence shown here is derived from an EMBL/GenBank/DDBJ whole genome shotgun (WGS) entry which is preliminary data.</text>
</comment>
<gene>
    <name evidence="2" type="ORF">EYS09_26180</name>
</gene>
<keyword evidence="3" id="KW-1185">Reference proteome</keyword>
<organism evidence="2 3">
    <name type="scientific">Streptomyces kasugaensis</name>
    <dbReference type="NCBI Taxonomy" id="1946"/>
    <lineage>
        <taxon>Bacteria</taxon>
        <taxon>Bacillati</taxon>
        <taxon>Actinomycetota</taxon>
        <taxon>Actinomycetes</taxon>
        <taxon>Kitasatosporales</taxon>
        <taxon>Streptomycetaceae</taxon>
        <taxon>Streptomyces</taxon>
    </lineage>
</organism>
<dbReference type="EMBL" id="SIXH01000296">
    <property type="protein sequence ID" value="TBO56765.1"/>
    <property type="molecule type" value="Genomic_DNA"/>
</dbReference>
<reference evidence="2 3" key="1">
    <citation type="submission" date="2019-02" db="EMBL/GenBank/DDBJ databases">
        <title>Draft Genome Sequence of Streptomyces sp. AM-2504, identified by 16S rRNA comparative analysis as a Streptomyces Kasugaensis strain.</title>
        <authorList>
            <person name="Napolioni V."/>
            <person name="Giuliodori A.M."/>
            <person name="Spurio R."/>
            <person name="Fabbretti A."/>
        </authorList>
    </citation>
    <scope>NUCLEOTIDE SEQUENCE [LARGE SCALE GENOMIC DNA]</scope>
    <source>
        <strain evidence="2 3">AM-2504</strain>
    </source>
</reference>